<dbReference type="GO" id="GO:0016787">
    <property type="term" value="F:hydrolase activity"/>
    <property type="evidence" value="ECO:0007669"/>
    <property type="project" value="UniProtKB-KW"/>
</dbReference>
<dbReference type="SUPFAM" id="SSF52540">
    <property type="entry name" value="P-loop containing nucleoside triphosphate hydrolases"/>
    <property type="match status" value="1"/>
</dbReference>
<dbReference type="SMART" id="SM00490">
    <property type="entry name" value="HELICc"/>
    <property type="match status" value="1"/>
</dbReference>
<comment type="function">
    <text evidence="9">ATP-dependent DNA helicase involved in DNA damage repair by homologous recombination and in genome maintenance. Capable of unwinding D-loops. Plays a role in limiting crossover recombinants during mitotic DNA double-strand break (DSB) repair. Component of a FANCM-MHF complex which promotes gene conversion at blocked replication forks, probably by reversal of the stalled fork.</text>
</comment>
<evidence type="ECO:0000256" key="4">
    <source>
        <dbReference type="ARBA" id="ARBA00022801"/>
    </source>
</evidence>
<keyword evidence="3" id="KW-0547">Nucleotide-binding</keyword>
<feature type="region of interest" description="Disordered" evidence="10">
    <location>
        <begin position="145"/>
        <end position="202"/>
    </location>
</feature>
<feature type="compositionally biased region" description="Basic and acidic residues" evidence="10">
    <location>
        <begin position="223"/>
        <end position="241"/>
    </location>
</feature>
<evidence type="ECO:0000256" key="6">
    <source>
        <dbReference type="ARBA" id="ARBA00022840"/>
    </source>
</evidence>
<dbReference type="SMART" id="SM00487">
    <property type="entry name" value="DEXDc"/>
    <property type="match status" value="1"/>
</dbReference>
<feature type="region of interest" description="Disordered" evidence="10">
    <location>
        <begin position="910"/>
        <end position="942"/>
    </location>
</feature>
<evidence type="ECO:0000256" key="8">
    <source>
        <dbReference type="ARBA" id="ARBA00047995"/>
    </source>
</evidence>
<gene>
    <name evidence="13" type="ORF">L201_007476</name>
</gene>
<dbReference type="InterPro" id="IPR011545">
    <property type="entry name" value="DEAD/DEAH_box_helicase_dom"/>
</dbReference>
<feature type="compositionally biased region" description="Acidic residues" evidence="10">
    <location>
        <begin position="1010"/>
        <end position="1020"/>
    </location>
</feature>
<dbReference type="Pfam" id="PF00270">
    <property type="entry name" value="DEAD"/>
    <property type="match status" value="1"/>
</dbReference>
<keyword evidence="6" id="KW-0067">ATP-binding</keyword>
<feature type="compositionally biased region" description="Polar residues" evidence="10">
    <location>
        <begin position="73"/>
        <end position="84"/>
    </location>
</feature>
<feature type="compositionally biased region" description="Acidic residues" evidence="10">
    <location>
        <begin position="269"/>
        <end position="296"/>
    </location>
</feature>
<organism evidence="13 14">
    <name type="scientific">Kwoniella dendrophila CBS 6074</name>
    <dbReference type="NCBI Taxonomy" id="1295534"/>
    <lineage>
        <taxon>Eukaryota</taxon>
        <taxon>Fungi</taxon>
        <taxon>Dikarya</taxon>
        <taxon>Basidiomycota</taxon>
        <taxon>Agaricomycotina</taxon>
        <taxon>Tremellomycetes</taxon>
        <taxon>Tremellales</taxon>
        <taxon>Cryptococcaceae</taxon>
        <taxon>Kwoniella</taxon>
    </lineage>
</organism>
<accession>A0AAX4K6M6</accession>
<feature type="region of interest" description="Disordered" evidence="10">
    <location>
        <begin position="56"/>
        <end position="132"/>
    </location>
</feature>
<dbReference type="CDD" id="cd12091">
    <property type="entry name" value="FANCM_ID"/>
    <property type="match status" value="1"/>
</dbReference>
<dbReference type="GO" id="GO:0009378">
    <property type="term" value="F:four-way junction helicase activity"/>
    <property type="evidence" value="ECO:0007669"/>
    <property type="project" value="TreeGrafter"/>
</dbReference>
<evidence type="ECO:0000313" key="14">
    <source>
        <dbReference type="Proteomes" id="UP001355207"/>
    </source>
</evidence>
<feature type="compositionally biased region" description="Low complexity" evidence="10">
    <location>
        <begin position="178"/>
        <end position="188"/>
    </location>
</feature>
<evidence type="ECO:0000313" key="13">
    <source>
        <dbReference type="EMBL" id="WWC92517.1"/>
    </source>
</evidence>
<feature type="region of interest" description="Disordered" evidence="10">
    <location>
        <begin position="1519"/>
        <end position="1593"/>
    </location>
</feature>
<dbReference type="Gene3D" id="3.40.50.300">
    <property type="entry name" value="P-loop containing nucleotide triphosphate hydrolases"/>
    <property type="match status" value="2"/>
</dbReference>
<dbReference type="GO" id="GO:0005524">
    <property type="term" value="F:ATP binding"/>
    <property type="evidence" value="ECO:0007669"/>
    <property type="project" value="UniProtKB-UniRule"/>
</dbReference>
<protein>
    <recommendedName>
        <fullName evidence="9">ATP-dependent DNA helicase</fullName>
        <ecNumber evidence="9">3.6.4.12</ecNumber>
    </recommendedName>
</protein>
<evidence type="ECO:0000256" key="3">
    <source>
        <dbReference type="ARBA" id="ARBA00022741"/>
    </source>
</evidence>
<keyword evidence="5" id="KW-0347">Helicase</keyword>
<feature type="compositionally biased region" description="Basic and acidic residues" evidence="10">
    <location>
        <begin position="910"/>
        <end position="938"/>
    </location>
</feature>
<feature type="compositionally biased region" description="Basic and acidic residues" evidence="10">
    <location>
        <begin position="964"/>
        <end position="973"/>
    </location>
</feature>
<feature type="region of interest" description="Disordered" evidence="10">
    <location>
        <begin position="964"/>
        <end position="1188"/>
    </location>
</feature>
<keyword evidence="4" id="KW-0378">Hydrolase</keyword>
<dbReference type="GO" id="GO:0043138">
    <property type="term" value="F:3'-5' DNA helicase activity"/>
    <property type="evidence" value="ECO:0007669"/>
    <property type="project" value="InterPro"/>
</dbReference>
<feature type="compositionally biased region" description="Low complexity" evidence="10">
    <location>
        <begin position="1297"/>
        <end position="1315"/>
    </location>
</feature>
<feature type="compositionally biased region" description="Basic and acidic residues" evidence="10">
    <location>
        <begin position="982"/>
        <end position="993"/>
    </location>
</feature>
<dbReference type="FunFam" id="3.40.50.300:FF:000861">
    <property type="entry name" value="Fanconi anemia, complementation group M"/>
    <property type="match status" value="1"/>
</dbReference>
<feature type="region of interest" description="Disordered" evidence="10">
    <location>
        <begin position="1390"/>
        <end position="1473"/>
    </location>
</feature>
<feature type="compositionally biased region" description="Basic and acidic residues" evidence="10">
    <location>
        <begin position="1410"/>
        <end position="1420"/>
    </location>
</feature>
<dbReference type="GO" id="GO:0005634">
    <property type="term" value="C:nucleus"/>
    <property type="evidence" value="ECO:0007669"/>
    <property type="project" value="UniProtKB-SubCell"/>
</dbReference>
<evidence type="ECO:0000256" key="9">
    <source>
        <dbReference type="RuleBase" id="RU367027"/>
    </source>
</evidence>
<feature type="compositionally biased region" description="Basic residues" evidence="10">
    <location>
        <begin position="248"/>
        <end position="266"/>
    </location>
</feature>
<evidence type="ECO:0000256" key="1">
    <source>
        <dbReference type="ARBA" id="ARBA00004123"/>
    </source>
</evidence>
<comment type="similarity">
    <text evidence="2 9">Belongs to the DEAD box helicase family. DEAH subfamily. FANCM sub-subfamily.</text>
</comment>
<dbReference type="PROSITE" id="PS51194">
    <property type="entry name" value="HELICASE_CTER"/>
    <property type="match status" value="1"/>
</dbReference>
<feature type="compositionally biased region" description="Polar residues" evidence="10">
    <location>
        <begin position="161"/>
        <end position="177"/>
    </location>
</feature>
<name>A0AAX4K6M6_9TREE</name>
<dbReference type="InterPro" id="IPR044749">
    <property type="entry name" value="FANCM_DEXDc"/>
</dbReference>
<comment type="subcellular location">
    <subcellularLocation>
        <location evidence="1 9">Nucleus</location>
    </subcellularLocation>
</comment>
<feature type="compositionally biased region" description="Polar residues" evidence="10">
    <location>
        <begin position="1254"/>
        <end position="1276"/>
    </location>
</feature>
<reference evidence="13 14" key="1">
    <citation type="submission" date="2024-01" db="EMBL/GenBank/DDBJ databases">
        <title>Comparative genomics of Cryptococcus and Kwoniella reveals pathogenesis evolution and contrasting modes of karyotype evolution via chromosome fusion or intercentromeric recombination.</title>
        <authorList>
            <person name="Coelho M.A."/>
            <person name="David-Palma M."/>
            <person name="Shea T."/>
            <person name="Bowers K."/>
            <person name="McGinley-Smith S."/>
            <person name="Mohammad A.W."/>
            <person name="Gnirke A."/>
            <person name="Yurkov A.M."/>
            <person name="Nowrousian M."/>
            <person name="Sun S."/>
            <person name="Cuomo C.A."/>
            <person name="Heitman J."/>
        </authorList>
    </citation>
    <scope>NUCLEOTIDE SEQUENCE [LARGE SCALE GENOMIC DNA]</scope>
    <source>
        <strain evidence="13 14">CBS 6074</strain>
    </source>
</reference>
<dbReference type="Proteomes" id="UP001355207">
    <property type="component" value="Chromosome 10"/>
</dbReference>
<dbReference type="EMBL" id="CP144107">
    <property type="protein sequence ID" value="WWC92517.1"/>
    <property type="molecule type" value="Genomic_DNA"/>
</dbReference>
<feature type="compositionally biased region" description="Acidic residues" evidence="10">
    <location>
        <begin position="1074"/>
        <end position="1085"/>
    </location>
</feature>
<feature type="region of interest" description="Disordered" evidence="10">
    <location>
        <begin position="223"/>
        <end position="301"/>
    </location>
</feature>
<feature type="compositionally biased region" description="Low complexity" evidence="10">
    <location>
        <begin position="1044"/>
        <end position="1065"/>
    </location>
</feature>
<feature type="compositionally biased region" description="Polar residues" evidence="10">
    <location>
        <begin position="1346"/>
        <end position="1358"/>
    </location>
</feature>
<evidence type="ECO:0000256" key="7">
    <source>
        <dbReference type="ARBA" id="ARBA00023242"/>
    </source>
</evidence>
<comment type="subunit">
    <text evidence="9">Interacts with the MHF histone-fold complex to form the FANCM-MHF complex.</text>
</comment>
<proteinExistence type="inferred from homology"/>
<dbReference type="InterPro" id="IPR027417">
    <property type="entry name" value="P-loop_NTPase"/>
</dbReference>
<keyword evidence="14" id="KW-1185">Reference proteome</keyword>
<evidence type="ECO:0000256" key="10">
    <source>
        <dbReference type="SAM" id="MobiDB-lite"/>
    </source>
</evidence>
<feature type="domain" description="Helicase C-terminal" evidence="12">
    <location>
        <begin position="694"/>
        <end position="868"/>
    </location>
</feature>
<feature type="compositionally biased region" description="Acidic residues" evidence="10">
    <location>
        <begin position="1575"/>
        <end position="1593"/>
    </location>
</feature>
<comment type="catalytic activity">
    <reaction evidence="8 9">
        <text>ATP + H2O = ADP + phosphate + H(+)</text>
        <dbReference type="Rhea" id="RHEA:13065"/>
        <dbReference type="ChEBI" id="CHEBI:15377"/>
        <dbReference type="ChEBI" id="CHEBI:15378"/>
        <dbReference type="ChEBI" id="CHEBI:30616"/>
        <dbReference type="ChEBI" id="CHEBI:43474"/>
        <dbReference type="ChEBI" id="CHEBI:456216"/>
        <dbReference type="EC" id="3.6.4.12"/>
    </reaction>
</comment>
<dbReference type="Pfam" id="PF00271">
    <property type="entry name" value="Helicase_C"/>
    <property type="match status" value="1"/>
</dbReference>
<dbReference type="GO" id="GO:0045003">
    <property type="term" value="P:double-strand break repair via synthesis-dependent strand annealing"/>
    <property type="evidence" value="ECO:0007669"/>
    <property type="project" value="TreeGrafter"/>
</dbReference>
<keyword evidence="7" id="KW-0539">Nucleus</keyword>
<sequence>MSDDDFGDDSFLVDDSFLREVDHITASVSSSSTNTIIQPKNNGFNRSVSLHNPRSITSFNNGNNINNKGWTGVQRSTSGPSSRPLTKIKSTPIISSTSSTNSNAQQIRRLAMRRPPPPNKLPTQPSSDDYDIIPLEPESIAALDSFSTSTNNNNDGRLQLGGQSRLNSSGSTKTTPKSNSSGSGRSISNGGGNGFQRTNSFTNKIDNSINGFLQTHLNFRKEKQTTKGKIWDRTEFAETGRRIGASKSKSKGKGKTKAKQKGKRKSRDWEDDQAEDGEEDEDLEDDEDDGDEDDWGDIMAPAPKPFVDMNAPYEPQRHMPNSETIKTYIYPTNKPKRDYQFEIIKACFKDNCLVALPTGLGKTFVAGVVMLNFYRWFPNGKIVFLAPTKPLVNQQIEACQLSCGIPSKDAAVMTGQSVSAKERARLWEDRRVFYCTPQTLDNDLKKGSVDPRDIVLAVFDEAHKASGSYAYTTILAYITAHHPYFRVLALTATPGADVPRVQSVVDALHISRIEIREAEAPEIRKYMNEKRTEKHVVPMTDIIEEFRDRWAALMRPYVAKLVDKDILNDRDLDCKRLRPFRLTAKRMEIAKDRGSHLKWAFGSLSSLEKMARAMGHLLEFSLGMFHTILVEIAGGTDATGKKSNNKGSANSIRNNTEFQKLLRDVEVEMNMIRIGKDGKTKADKHPKMQKTLELLLAHFTQAEEEEETLGQKNDTRAMVFCSFRPCVLDVVDMLNQHSGLLRATKFVGQSQGKLEEDKGFNQKEQKKTINEFKDGKYNILVSTSIGEEGLDIGEVDFVVIYDMPKQSIKLLQRVGRTGRKRDGKVHVLMSENREDMNWETAQQTHRDIQEEILHSRNLELFEDVEPLLPSGEKEFPKCIEQKMDIDPWDPEDKKFQKTLAEAERLVRKEKDKLKKAESKKAKTTEKGIKGSSRGHEIPEGAQEGFKSVADLLRSAGKLYTAKEGTETIYDHNQHNNNNNSEHGSENDSEDLPRLARLKKRGKGHVPVQSESDDSGQEQDLDSLFAETGTNRKTSTSKSKKTVTKRTNTSVKAKSKSAISKTTKSKGVSLADIDMNVEEPEIDSDIDIPLKKKSKSRVEEEQEEENKKQSDRAEKDKSALDFFNSIGPIRRGMTRSPSLSPILYNDNRITGSPEYSPPPTPSLTKSKKHVQAQPVEKESSLPPSPEISTKTFPNLVGEKLTPRTAAAVGFSQIVPDDFDFDFSLSWDQESSSNKNNNDINNKNNKNDNHTINHDQSPNTISSPLFRKSTYNTTNNHFTPGGSMLPPPLPPSKNVLIVNSNSSSPFNPPSNNGNSNNTPLHTQPVRRLGLRRPRPIILSSAEKEPLDISNNNSPHISNARTNYYGQQPITIPTSEPDSPIINMDRQRRRVVLQDSSPIVEQSIIQKRRRQSDRRDRGNNERAGKKKNNKGPIGDYMDMDAALSGSDSGDTSEHSDSSIASSSDNKFAGNFDPTQAPKGYNQQAIYMAGLGTQAKNHGLNFKRDLAEEQLNFLKKARKPVLISDDDDDDEYDDDEDEQNNHNFRNRGNRGNGYRNQGLNFRSNSNSNSNPNRNHQQSSDDDDYELGSFVVDDEDYE</sequence>
<dbReference type="InterPro" id="IPR001650">
    <property type="entry name" value="Helicase_C-like"/>
</dbReference>
<evidence type="ECO:0000259" key="11">
    <source>
        <dbReference type="PROSITE" id="PS51192"/>
    </source>
</evidence>
<feature type="region of interest" description="Disordered" evidence="10">
    <location>
        <begin position="1226"/>
        <end position="1358"/>
    </location>
</feature>
<dbReference type="RefSeq" id="XP_066079279.1">
    <property type="nucleotide sequence ID" value="XM_066223182.1"/>
</dbReference>
<dbReference type="GO" id="GO:0036297">
    <property type="term" value="P:interstrand cross-link repair"/>
    <property type="evidence" value="ECO:0007669"/>
    <property type="project" value="TreeGrafter"/>
</dbReference>
<dbReference type="InterPro" id="IPR039686">
    <property type="entry name" value="FANCM/Mph1-like_ID"/>
</dbReference>
<dbReference type="PROSITE" id="PS51192">
    <property type="entry name" value="HELICASE_ATP_BIND_1"/>
    <property type="match status" value="1"/>
</dbReference>
<feature type="compositionally biased region" description="Low complexity" evidence="10">
    <location>
        <begin position="87"/>
        <end position="103"/>
    </location>
</feature>
<feature type="compositionally biased region" description="Acidic residues" evidence="10">
    <location>
        <begin position="1520"/>
        <end position="1534"/>
    </location>
</feature>
<dbReference type="PANTHER" id="PTHR14025">
    <property type="entry name" value="FANCONI ANEMIA GROUP M FANCM FAMILY MEMBER"/>
    <property type="match status" value="1"/>
</dbReference>
<dbReference type="EC" id="3.6.4.12" evidence="9"/>
<feature type="compositionally biased region" description="Low complexity" evidence="10">
    <location>
        <begin position="1548"/>
        <end position="1573"/>
    </location>
</feature>
<dbReference type="GO" id="GO:0000400">
    <property type="term" value="F:four-way junction DNA binding"/>
    <property type="evidence" value="ECO:0007669"/>
    <property type="project" value="TreeGrafter"/>
</dbReference>
<dbReference type="PANTHER" id="PTHR14025:SF20">
    <property type="entry name" value="FANCONI ANEMIA GROUP M PROTEIN"/>
    <property type="match status" value="1"/>
</dbReference>
<feature type="compositionally biased region" description="Basic and acidic residues" evidence="10">
    <location>
        <begin position="1104"/>
        <end position="1118"/>
    </location>
</feature>
<feature type="compositionally biased region" description="Low complexity" evidence="10">
    <location>
        <begin position="1232"/>
        <end position="1242"/>
    </location>
</feature>
<dbReference type="GeneID" id="91098144"/>
<feature type="domain" description="Helicase ATP-binding" evidence="11">
    <location>
        <begin position="343"/>
        <end position="512"/>
    </location>
</feature>
<evidence type="ECO:0000259" key="12">
    <source>
        <dbReference type="PROSITE" id="PS51194"/>
    </source>
</evidence>
<evidence type="ECO:0000256" key="5">
    <source>
        <dbReference type="ARBA" id="ARBA00022806"/>
    </source>
</evidence>
<dbReference type="InterPro" id="IPR014001">
    <property type="entry name" value="Helicase_ATP-bd"/>
</dbReference>
<evidence type="ECO:0000256" key="2">
    <source>
        <dbReference type="ARBA" id="ARBA00009889"/>
    </source>
</evidence>
<dbReference type="CDD" id="cd18033">
    <property type="entry name" value="DEXDc_FANCM"/>
    <property type="match status" value="1"/>
</dbReference>